<protein>
    <submittedName>
        <fullName evidence="2">Unnamed protein product</fullName>
    </submittedName>
</protein>
<evidence type="ECO:0000259" key="1">
    <source>
        <dbReference type="PROSITE" id="PS50181"/>
    </source>
</evidence>
<organism evidence="2 3">
    <name type="scientific">Candida boidinii</name>
    <name type="common">Yeast</name>
    <dbReference type="NCBI Taxonomy" id="5477"/>
    <lineage>
        <taxon>Eukaryota</taxon>
        <taxon>Fungi</taxon>
        <taxon>Dikarya</taxon>
        <taxon>Ascomycota</taxon>
        <taxon>Saccharomycotina</taxon>
        <taxon>Pichiomycetes</taxon>
        <taxon>Pichiales</taxon>
        <taxon>Pichiaceae</taxon>
        <taxon>Ogataea</taxon>
        <taxon>Ogataea/Candida clade</taxon>
    </lineage>
</organism>
<sequence length="420" mass="49358">MMFIIEYPPNHIFEVFSIDWEWNQEHKTISNFPKEIMDIVMEYLPKRSILALMSTCRDLHRTCISYLFQNHKMCFSYEYRKDNIFHSTVAPEYPRIVDIIDKYPESINLIERLVLYSAQDYLKTYLENTASKLKRLFKRTYHEKNGLLSEAKLYNTLPTMKNIEYLKICITNHKTLHKLSTSIPPNLYFLMIDLKLDTNDLGINKLKPLTLSVYPLNMQLLKITNKGRKPMVFGSQKSIETIRRLFASTDSDPLDDLQQEEIIYVLHKEGSTNTFFQCGKIIANILSRASKSLTTVQINGIAAEMIFLHCQTHINYKRLELMNLDWLSIPLIESWIKFVEQRNSDIRHVHLDAFLPLIINIKVPSAAGRTTQDTMFRFAGYNPHVWHNIEQYDSEFWLKFIDSLTDRFTEAQDELDGTTD</sequence>
<evidence type="ECO:0000313" key="3">
    <source>
        <dbReference type="Proteomes" id="UP001165120"/>
    </source>
</evidence>
<reference evidence="2" key="1">
    <citation type="submission" date="2023-04" db="EMBL/GenBank/DDBJ databases">
        <title>Candida boidinii NBRC 10035.</title>
        <authorList>
            <person name="Ichikawa N."/>
            <person name="Sato H."/>
            <person name="Tonouchi N."/>
        </authorList>
    </citation>
    <scope>NUCLEOTIDE SEQUENCE</scope>
    <source>
        <strain evidence="2">NBRC 10035</strain>
    </source>
</reference>
<dbReference type="EMBL" id="BSXN01000998">
    <property type="protein sequence ID" value="GME71044.1"/>
    <property type="molecule type" value="Genomic_DNA"/>
</dbReference>
<evidence type="ECO:0000313" key="2">
    <source>
        <dbReference type="EMBL" id="GME71044.1"/>
    </source>
</evidence>
<feature type="domain" description="F-box" evidence="1">
    <location>
        <begin position="26"/>
        <end position="71"/>
    </location>
</feature>
<keyword evidence="3" id="KW-1185">Reference proteome</keyword>
<comment type="caution">
    <text evidence="2">The sequence shown here is derived from an EMBL/GenBank/DDBJ whole genome shotgun (WGS) entry which is preliminary data.</text>
</comment>
<dbReference type="InterPro" id="IPR036047">
    <property type="entry name" value="F-box-like_dom_sf"/>
</dbReference>
<dbReference type="Proteomes" id="UP001165120">
    <property type="component" value="Unassembled WGS sequence"/>
</dbReference>
<dbReference type="AlphaFoldDB" id="A0A9W6T101"/>
<gene>
    <name evidence="2" type="ORF">Cboi02_000306000</name>
</gene>
<dbReference type="SMART" id="SM00256">
    <property type="entry name" value="FBOX"/>
    <property type="match status" value="1"/>
</dbReference>
<accession>A0A9W6T101</accession>
<dbReference type="InterPro" id="IPR001810">
    <property type="entry name" value="F-box_dom"/>
</dbReference>
<dbReference type="SUPFAM" id="SSF81383">
    <property type="entry name" value="F-box domain"/>
    <property type="match status" value="1"/>
</dbReference>
<dbReference type="PROSITE" id="PS50181">
    <property type="entry name" value="FBOX"/>
    <property type="match status" value="1"/>
</dbReference>
<name>A0A9W6T101_CANBO</name>
<proteinExistence type="predicted"/>